<dbReference type="SUPFAM" id="SSF55073">
    <property type="entry name" value="Nucleotide cyclase"/>
    <property type="match status" value="1"/>
</dbReference>
<evidence type="ECO:0000259" key="4">
    <source>
        <dbReference type="PROSITE" id="PS50887"/>
    </source>
</evidence>
<dbReference type="GO" id="GO:0000160">
    <property type="term" value="P:phosphorelay signal transduction system"/>
    <property type="evidence" value="ECO:0007669"/>
    <property type="project" value="InterPro"/>
</dbReference>
<dbReference type="InterPro" id="IPR011006">
    <property type="entry name" value="CheY-like_superfamily"/>
</dbReference>
<protein>
    <submittedName>
        <fullName evidence="5">Diguanylate cyclase</fullName>
    </submittedName>
</protein>
<comment type="caution">
    <text evidence="2">Lacks conserved residue(s) required for the propagation of feature annotation.</text>
</comment>
<dbReference type="Gene3D" id="3.30.70.270">
    <property type="match status" value="1"/>
</dbReference>
<gene>
    <name evidence="5" type="ORF">HH303_05355</name>
</gene>
<evidence type="ECO:0000259" key="3">
    <source>
        <dbReference type="PROSITE" id="PS50110"/>
    </source>
</evidence>
<dbReference type="EMBL" id="JABBNT010000002">
    <property type="protein sequence ID" value="NMM43892.1"/>
    <property type="molecule type" value="Genomic_DNA"/>
</dbReference>
<keyword evidence="6" id="KW-1185">Reference proteome</keyword>
<evidence type="ECO:0000313" key="5">
    <source>
        <dbReference type="EMBL" id="NMM43892.1"/>
    </source>
</evidence>
<feature type="domain" description="GGDEF" evidence="4">
    <location>
        <begin position="329"/>
        <end position="449"/>
    </location>
</feature>
<feature type="domain" description="Response regulatory" evidence="3">
    <location>
        <begin position="8"/>
        <end position="124"/>
    </location>
</feature>
<dbReference type="Gene3D" id="3.40.50.2300">
    <property type="match status" value="1"/>
</dbReference>
<reference evidence="5 6" key="1">
    <citation type="submission" date="2020-04" db="EMBL/GenBank/DDBJ databases">
        <title>Rhodospirillaceae bacterium KN72 isolated from deep sea.</title>
        <authorList>
            <person name="Zhang D.-C."/>
        </authorList>
    </citation>
    <scope>NUCLEOTIDE SEQUENCE [LARGE SCALE GENOMIC DNA]</scope>
    <source>
        <strain evidence="5 6">KN72</strain>
    </source>
</reference>
<dbReference type="PANTHER" id="PTHR44591:SF23">
    <property type="entry name" value="CHEY SUBFAMILY"/>
    <property type="match status" value="1"/>
</dbReference>
<dbReference type="InterPro" id="IPR043128">
    <property type="entry name" value="Rev_trsase/Diguanyl_cyclase"/>
</dbReference>
<dbReference type="InterPro" id="IPR050595">
    <property type="entry name" value="Bact_response_regulator"/>
</dbReference>
<dbReference type="AlphaFoldDB" id="A0A7Y0DYD7"/>
<accession>A0A7Y0DYD7</accession>
<evidence type="ECO:0000256" key="1">
    <source>
        <dbReference type="ARBA" id="ARBA00022553"/>
    </source>
</evidence>
<evidence type="ECO:0000313" key="6">
    <source>
        <dbReference type="Proteomes" id="UP000539372"/>
    </source>
</evidence>
<dbReference type="SMART" id="SM00267">
    <property type="entry name" value="GGDEF"/>
    <property type="match status" value="1"/>
</dbReference>
<dbReference type="SUPFAM" id="SSF52172">
    <property type="entry name" value="CheY-like"/>
    <property type="match status" value="1"/>
</dbReference>
<dbReference type="RefSeq" id="WP_169624213.1">
    <property type="nucleotide sequence ID" value="NZ_JABBNT010000002.1"/>
</dbReference>
<dbReference type="PROSITE" id="PS50110">
    <property type="entry name" value="RESPONSE_REGULATORY"/>
    <property type="match status" value="1"/>
</dbReference>
<evidence type="ECO:0000256" key="2">
    <source>
        <dbReference type="PROSITE-ProRule" id="PRU00169"/>
    </source>
</evidence>
<comment type="caution">
    <text evidence="5">The sequence shown here is derived from an EMBL/GenBank/DDBJ whole genome shotgun (WGS) entry which is preliminary data.</text>
</comment>
<sequence length="449" mass="49072">MQTRHIAYILIGDPDPDRALSLSDTLTRAGYRCIQASDYNTVLGLVDKRRPDLVLLSGFTGAPTDMDIAGALKSASATENIPVVLLNSDMSDDTMALGKEIGVDDILPNGASDGEILTRLPRLIRSSVMFAELARRCDTARDMGLDVDPRTYHRHYTDAPLVMAVAFGTGDLDGLGDALDASGLDCRREADPYKAADRLHEERFDAVVVATGLGTNNLERVQYLCSHIRSNPRLFNLPILVLSDGGSEEMDALYRGGAAIVLPSSSSALRIATYIHMLVARQRQKWSLRDAFVATRKGDAADKCGKAYSAAFWDAHLARDLKNAEERGRNLSVAYITVPTLPRILEEYGEENADILAQQLADWMNGMTRIEDTVARIRQDAFAILLPDTSEYEANRVVHRIIGILHTSEFHLGEEVMQVIHAWVEGGVAGLQAGDNPASLLDRARAAAL</sequence>
<dbReference type="InterPro" id="IPR001789">
    <property type="entry name" value="Sig_transdc_resp-reg_receiver"/>
</dbReference>
<dbReference type="InterPro" id="IPR000160">
    <property type="entry name" value="GGDEF_dom"/>
</dbReference>
<name>A0A7Y0DYD7_9PROT</name>
<dbReference type="Proteomes" id="UP000539372">
    <property type="component" value="Unassembled WGS sequence"/>
</dbReference>
<dbReference type="Pfam" id="PF00990">
    <property type="entry name" value="GGDEF"/>
    <property type="match status" value="1"/>
</dbReference>
<dbReference type="PROSITE" id="PS50887">
    <property type="entry name" value="GGDEF"/>
    <property type="match status" value="1"/>
</dbReference>
<dbReference type="PANTHER" id="PTHR44591">
    <property type="entry name" value="STRESS RESPONSE REGULATOR PROTEIN 1"/>
    <property type="match status" value="1"/>
</dbReference>
<organism evidence="5 6">
    <name type="scientific">Pacificispira spongiicola</name>
    <dbReference type="NCBI Taxonomy" id="2729598"/>
    <lineage>
        <taxon>Bacteria</taxon>
        <taxon>Pseudomonadati</taxon>
        <taxon>Pseudomonadota</taxon>
        <taxon>Alphaproteobacteria</taxon>
        <taxon>Rhodospirillales</taxon>
        <taxon>Rhodospirillaceae</taxon>
        <taxon>Pacificispira</taxon>
    </lineage>
</organism>
<proteinExistence type="predicted"/>
<keyword evidence="1" id="KW-0597">Phosphoprotein</keyword>
<dbReference type="InterPro" id="IPR029787">
    <property type="entry name" value="Nucleotide_cyclase"/>
</dbReference>
<dbReference type="SMART" id="SM00448">
    <property type="entry name" value="REC"/>
    <property type="match status" value="1"/>
</dbReference>